<dbReference type="OrthoDB" id="2910287at2759"/>
<dbReference type="AlphaFoldDB" id="A0A6A5YSD1"/>
<dbReference type="Proteomes" id="UP000799770">
    <property type="component" value="Unassembled WGS sequence"/>
</dbReference>
<evidence type="ECO:0000256" key="1">
    <source>
        <dbReference type="SAM" id="SignalP"/>
    </source>
</evidence>
<accession>A0A6A5YSD1</accession>
<keyword evidence="1" id="KW-0732">Signal</keyword>
<evidence type="ECO:0000313" key="3">
    <source>
        <dbReference type="Proteomes" id="UP000799770"/>
    </source>
</evidence>
<protein>
    <submittedName>
        <fullName evidence="2">Uncharacterized protein</fullName>
    </submittedName>
</protein>
<reference evidence="2" key="1">
    <citation type="journal article" date="2020" name="Stud. Mycol.">
        <title>101 Dothideomycetes genomes: a test case for predicting lifestyles and emergence of pathogens.</title>
        <authorList>
            <person name="Haridas S."/>
            <person name="Albert R."/>
            <person name="Binder M."/>
            <person name="Bloem J."/>
            <person name="Labutti K."/>
            <person name="Salamov A."/>
            <person name="Andreopoulos B."/>
            <person name="Baker S."/>
            <person name="Barry K."/>
            <person name="Bills G."/>
            <person name="Bluhm B."/>
            <person name="Cannon C."/>
            <person name="Castanera R."/>
            <person name="Culley D."/>
            <person name="Daum C."/>
            <person name="Ezra D."/>
            <person name="Gonzalez J."/>
            <person name="Henrissat B."/>
            <person name="Kuo A."/>
            <person name="Liang C."/>
            <person name="Lipzen A."/>
            <person name="Lutzoni F."/>
            <person name="Magnuson J."/>
            <person name="Mondo S."/>
            <person name="Nolan M."/>
            <person name="Ohm R."/>
            <person name="Pangilinan J."/>
            <person name="Park H.-J."/>
            <person name="Ramirez L."/>
            <person name="Alfaro M."/>
            <person name="Sun H."/>
            <person name="Tritt A."/>
            <person name="Yoshinaga Y."/>
            <person name="Zwiers L.-H."/>
            <person name="Turgeon B."/>
            <person name="Goodwin S."/>
            <person name="Spatafora J."/>
            <person name="Crous P."/>
            <person name="Grigoriev I."/>
        </authorList>
    </citation>
    <scope>NUCLEOTIDE SEQUENCE</scope>
    <source>
        <strain evidence="2">CBS 627.86</strain>
    </source>
</reference>
<name>A0A6A5YSD1_9PLEO</name>
<feature type="signal peptide" evidence="1">
    <location>
        <begin position="1"/>
        <end position="18"/>
    </location>
</feature>
<sequence length="127" mass="13662">MHFTTSVPIAILLAAASSSPVNIKRDKGVYISTDPEWGNREKSGLFGWKPFLENACQDLKGSPYDKAISSFGPDSGVACVLYQGYNCEGAQLPIWHPGYAEMGWNGWDNKVSSYACQSCAMGVGGCT</sequence>
<feature type="chain" id="PRO_5025599593" evidence="1">
    <location>
        <begin position="19"/>
        <end position="127"/>
    </location>
</feature>
<gene>
    <name evidence="2" type="ORF">BDV96DRAFT_651623</name>
</gene>
<evidence type="ECO:0000313" key="2">
    <source>
        <dbReference type="EMBL" id="KAF2109644.1"/>
    </source>
</evidence>
<proteinExistence type="predicted"/>
<dbReference type="Gene3D" id="2.60.20.10">
    <property type="entry name" value="Crystallins"/>
    <property type="match status" value="1"/>
</dbReference>
<keyword evidence="3" id="KW-1185">Reference proteome</keyword>
<dbReference type="EMBL" id="ML977341">
    <property type="protein sequence ID" value="KAF2109644.1"/>
    <property type="molecule type" value="Genomic_DNA"/>
</dbReference>
<organism evidence="2 3">
    <name type="scientific">Lophiotrema nucula</name>
    <dbReference type="NCBI Taxonomy" id="690887"/>
    <lineage>
        <taxon>Eukaryota</taxon>
        <taxon>Fungi</taxon>
        <taxon>Dikarya</taxon>
        <taxon>Ascomycota</taxon>
        <taxon>Pezizomycotina</taxon>
        <taxon>Dothideomycetes</taxon>
        <taxon>Pleosporomycetidae</taxon>
        <taxon>Pleosporales</taxon>
        <taxon>Lophiotremataceae</taxon>
        <taxon>Lophiotrema</taxon>
    </lineage>
</organism>